<sequence>MNLECHVCTENKIGTSFFSLDDVQSHLFRYHHDGHPDVFLFVCHKCDYKFGTEYRLLKHEEKCDHESRSEEDMEKIRYKLEMYELLETTIKYNMIKHQISGARPANPSHVETSETREEEKTQYQTESLGPKRIKSEIPESLENTVSNSRQKNSEKNGNGLSVITNESTENLVNLRTVKAEMQDQVCTATNTQSNVKTEPEDVDASEVEVLGTVEIRKRKASLKSAEHISHRSGGSAQQNVKVEGESSGLPQMKQAKKNLDASNSQTRTSGGIPLWKQYLIRLENVEPAQIQGFNSIRDHEERMATSTAANLTNKSATGLRHTTREEPSNVTLTSLTNRIHVSGPCLHPEHVVPRVCQKQKLKVYFRQFGKISNVNVKSYEKSTVTFENCDSVAKCLMKRKHKIGGQDFIIWETTPSGSTRKKLGATRNLSSENASFSNNLIQLPPGLTNKISVTGPCLYPEHVDPKAIQKEEFRVYFSRFGNVTVGYSHLYSLQNFDARISFDNCKSAEKCLQQRTHKICGQDFVVREETPTQGMREKIRANLRQNMPGASSENVSAANVQRGSAAEMFLKDHCYIDSSRQQS</sequence>
<feature type="domain" description="C2H2-type" evidence="3">
    <location>
        <begin position="41"/>
        <end position="70"/>
    </location>
</feature>
<dbReference type="InterPro" id="IPR035979">
    <property type="entry name" value="RBD_domain_sf"/>
</dbReference>
<dbReference type="GO" id="GO:0008270">
    <property type="term" value="F:zinc ion binding"/>
    <property type="evidence" value="ECO:0007669"/>
    <property type="project" value="UniProtKB-KW"/>
</dbReference>
<dbReference type="SUPFAM" id="SSF54928">
    <property type="entry name" value="RNA-binding domain, RBD"/>
    <property type="match status" value="1"/>
</dbReference>
<reference evidence="4" key="1">
    <citation type="submission" date="2022-01" db="EMBL/GenBank/DDBJ databases">
        <title>Genome Sequence Resource for Two Populations of Ditylenchus destructor, the Migratory Endoparasitic Phytonematode.</title>
        <authorList>
            <person name="Zhang H."/>
            <person name="Lin R."/>
            <person name="Xie B."/>
        </authorList>
    </citation>
    <scope>NUCLEOTIDE SEQUENCE</scope>
    <source>
        <strain evidence="4">BazhouSP</strain>
    </source>
</reference>
<evidence type="ECO:0000256" key="1">
    <source>
        <dbReference type="PROSITE-ProRule" id="PRU00042"/>
    </source>
</evidence>
<keyword evidence="5" id="KW-1185">Reference proteome</keyword>
<feature type="region of interest" description="Disordered" evidence="2">
    <location>
        <begin position="221"/>
        <end position="249"/>
    </location>
</feature>
<evidence type="ECO:0000259" key="3">
    <source>
        <dbReference type="PROSITE" id="PS50157"/>
    </source>
</evidence>
<dbReference type="InterPro" id="IPR012677">
    <property type="entry name" value="Nucleotide-bd_a/b_plait_sf"/>
</dbReference>
<name>A0AAD4MLM4_9BILA</name>
<feature type="compositionally biased region" description="Polar residues" evidence="2">
    <location>
        <begin position="141"/>
        <end position="161"/>
    </location>
</feature>
<accession>A0AAD4MLM4</accession>
<dbReference type="InterPro" id="IPR013087">
    <property type="entry name" value="Znf_C2H2_type"/>
</dbReference>
<keyword evidence="1" id="KW-0862">Zinc</keyword>
<dbReference type="PROSITE" id="PS50157">
    <property type="entry name" value="ZINC_FINGER_C2H2_2"/>
    <property type="match status" value="1"/>
</dbReference>
<evidence type="ECO:0000313" key="5">
    <source>
        <dbReference type="Proteomes" id="UP001201812"/>
    </source>
</evidence>
<organism evidence="4 5">
    <name type="scientific">Ditylenchus destructor</name>
    <dbReference type="NCBI Taxonomy" id="166010"/>
    <lineage>
        <taxon>Eukaryota</taxon>
        <taxon>Metazoa</taxon>
        <taxon>Ecdysozoa</taxon>
        <taxon>Nematoda</taxon>
        <taxon>Chromadorea</taxon>
        <taxon>Rhabditida</taxon>
        <taxon>Tylenchina</taxon>
        <taxon>Tylenchomorpha</taxon>
        <taxon>Sphaerularioidea</taxon>
        <taxon>Anguinidae</taxon>
        <taxon>Anguininae</taxon>
        <taxon>Ditylenchus</taxon>
    </lineage>
</organism>
<dbReference type="PROSITE" id="PS00028">
    <property type="entry name" value="ZINC_FINGER_C2H2_1"/>
    <property type="match status" value="1"/>
</dbReference>
<protein>
    <recommendedName>
        <fullName evidence="3">C2H2-type domain-containing protein</fullName>
    </recommendedName>
</protein>
<keyword evidence="1" id="KW-0863">Zinc-finger</keyword>
<evidence type="ECO:0000313" key="4">
    <source>
        <dbReference type="EMBL" id="KAI1694107.1"/>
    </source>
</evidence>
<dbReference type="GO" id="GO:0003676">
    <property type="term" value="F:nucleic acid binding"/>
    <property type="evidence" value="ECO:0007669"/>
    <property type="project" value="InterPro"/>
</dbReference>
<dbReference type="Proteomes" id="UP001201812">
    <property type="component" value="Unassembled WGS sequence"/>
</dbReference>
<dbReference type="SMART" id="SM00355">
    <property type="entry name" value="ZnF_C2H2"/>
    <property type="match status" value="2"/>
</dbReference>
<feature type="compositionally biased region" description="Basic and acidic residues" evidence="2">
    <location>
        <begin position="111"/>
        <end position="121"/>
    </location>
</feature>
<dbReference type="Gene3D" id="3.30.70.330">
    <property type="match status" value="1"/>
</dbReference>
<keyword evidence="1" id="KW-0479">Metal-binding</keyword>
<proteinExistence type="predicted"/>
<comment type="caution">
    <text evidence="4">The sequence shown here is derived from an EMBL/GenBank/DDBJ whole genome shotgun (WGS) entry which is preliminary data.</text>
</comment>
<feature type="region of interest" description="Disordered" evidence="2">
    <location>
        <begin position="100"/>
        <end position="161"/>
    </location>
</feature>
<dbReference type="AlphaFoldDB" id="A0AAD4MLM4"/>
<evidence type="ECO:0000256" key="2">
    <source>
        <dbReference type="SAM" id="MobiDB-lite"/>
    </source>
</evidence>
<dbReference type="EMBL" id="JAKKPZ010000550">
    <property type="protein sequence ID" value="KAI1694107.1"/>
    <property type="molecule type" value="Genomic_DNA"/>
</dbReference>
<gene>
    <name evidence="4" type="ORF">DdX_20295</name>
</gene>